<gene>
    <name evidence="1" type="ORF">ZEAMMB73_Zm00001d011168</name>
</gene>
<dbReference type="FunCoup" id="A0A1D6FXJ8">
    <property type="interactions" value="867"/>
</dbReference>
<dbReference type="EMBL" id="CM000784">
    <property type="protein sequence ID" value="AQK96073.1"/>
    <property type="molecule type" value="Genomic_DNA"/>
</dbReference>
<dbReference type="AlphaFoldDB" id="A0A1D6FXJ8"/>
<evidence type="ECO:0000313" key="1">
    <source>
        <dbReference type="EMBL" id="AQK96073.1"/>
    </source>
</evidence>
<dbReference type="IntAct" id="A0A1D6FXJ8">
    <property type="interactions" value="5"/>
</dbReference>
<name>A0A1D6FXJ8_MAIZE</name>
<sequence>MATTATRRWWRRHDGGDDDPDDLVPMDTQEQEELVRSLEAKQAQQGRRWRRVFAGFLLGYVAFLVYSSFHHAWSPWELRYHAYFMEDLPAPMVIIADWIAALACLFAVKGLLQNSGPSKKWMWYSCYVGILVAIFWTYYILRLPRIRWDVAWLPLGPLMYDGWCIEPVCGPCAAGVNARYQHIEKLHAEFDLGTRYNMSYLRDFTTKFMFIPVLSLKHVEEDLRSLETSLTRGTHTHALAPIVPYSMENSVADAMYNKIIVFVFDQVVDTTPWKSWW</sequence>
<accession>A0A1D6FXJ8</accession>
<reference evidence="1" key="1">
    <citation type="submission" date="2015-12" db="EMBL/GenBank/DDBJ databases">
        <title>Update maize B73 reference genome by single molecule sequencing technologies.</title>
        <authorList>
            <consortium name="Maize Genome Sequencing Project"/>
            <person name="Ware D."/>
        </authorList>
    </citation>
    <scope>NUCLEOTIDE SEQUENCE</scope>
    <source>
        <tissue evidence="1">Seedling</tissue>
    </source>
</reference>
<dbReference type="ExpressionAtlas" id="A0A1D6FXJ8">
    <property type="expression patterns" value="baseline and differential"/>
</dbReference>
<proteinExistence type="predicted"/>
<protein>
    <submittedName>
        <fullName evidence="1">Uncharacterized protein</fullName>
    </submittedName>
</protein>
<dbReference type="InParanoid" id="A0A1D6FXJ8"/>
<dbReference type="PANTHER" id="PTHR36784:SF1">
    <property type="entry name" value="HISTONE-LYSINE N-METHYLTRANSFERASE"/>
    <property type="match status" value="1"/>
</dbReference>
<organism evidence="1">
    <name type="scientific">Zea mays</name>
    <name type="common">Maize</name>
    <dbReference type="NCBI Taxonomy" id="4577"/>
    <lineage>
        <taxon>Eukaryota</taxon>
        <taxon>Viridiplantae</taxon>
        <taxon>Streptophyta</taxon>
        <taxon>Embryophyta</taxon>
        <taxon>Tracheophyta</taxon>
        <taxon>Spermatophyta</taxon>
        <taxon>Magnoliopsida</taxon>
        <taxon>Liliopsida</taxon>
        <taxon>Poales</taxon>
        <taxon>Poaceae</taxon>
        <taxon>PACMAD clade</taxon>
        <taxon>Panicoideae</taxon>
        <taxon>Andropogonodae</taxon>
        <taxon>Andropogoneae</taxon>
        <taxon>Tripsacinae</taxon>
        <taxon>Zea</taxon>
    </lineage>
</organism>
<dbReference type="PANTHER" id="PTHR36784">
    <property type="entry name" value="HISTONE-LYSINE N-METHYLTRANSFERASE"/>
    <property type="match status" value="1"/>
</dbReference>